<name>A0A241XEW7_PSEAI</name>
<proteinExistence type="predicted"/>
<dbReference type="Proteomes" id="UP000194857">
    <property type="component" value="Unassembled WGS sequence"/>
</dbReference>
<evidence type="ECO:0000256" key="1">
    <source>
        <dbReference type="SAM" id="MobiDB-lite"/>
    </source>
</evidence>
<reference evidence="2 3" key="1">
    <citation type="submission" date="2017-05" db="EMBL/GenBank/DDBJ databases">
        <authorList>
            <person name="Song R."/>
            <person name="Chenine A.L."/>
            <person name="Ruprecht R.M."/>
        </authorList>
    </citation>
    <scope>NUCLEOTIDE SEQUENCE [LARGE SCALE GENOMIC DNA]</scope>
    <source>
        <strain evidence="2 3">S567_C10_BS</strain>
    </source>
</reference>
<evidence type="ECO:0000313" key="2">
    <source>
        <dbReference type="EMBL" id="OTI54523.1"/>
    </source>
</evidence>
<protein>
    <submittedName>
        <fullName evidence="2">Uncharacterized protein</fullName>
    </submittedName>
</protein>
<feature type="region of interest" description="Disordered" evidence="1">
    <location>
        <begin position="1"/>
        <end position="45"/>
    </location>
</feature>
<organism evidence="2 3">
    <name type="scientific">Pseudomonas aeruginosa</name>
    <dbReference type="NCBI Taxonomy" id="287"/>
    <lineage>
        <taxon>Bacteria</taxon>
        <taxon>Pseudomonadati</taxon>
        <taxon>Pseudomonadota</taxon>
        <taxon>Gammaproteobacteria</taxon>
        <taxon>Pseudomonadales</taxon>
        <taxon>Pseudomonadaceae</taxon>
        <taxon>Pseudomonas</taxon>
    </lineage>
</organism>
<accession>A0A241XEW7</accession>
<evidence type="ECO:0000313" key="3">
    <source>
        <dbReference type="Proteomes" id="UP000194857"/>
    </source>
</evidence>
<gene>
    <name evidence="2" type="ORF">CAZ10_37425</name>
</gene>
<comment type="caution">
    <text evidence="2">The sequence shown here is derived from an EMBL/GenBank/DDBJ whole genome shotgun (WGS) entry which is preliminary data.</text>
</comment>
<feature type="compositionally biased region" description="Polar residues" evidence="1">
    <location>
        <begin position="1"/>
        <end position="34"/>
    </location>
</feature>
<sequence>MEPTMSTTAQTVQQPRTSSVVRDALSRQNQQISPARTAEPKSQYERMVRKLNVKPSAHEMLMAYTQV</sequence>
<dbReference type="EMBL" id="NFFZ01000051">
    <property type="protein sequence ID" value="OTI54523.1"/>
    <property type="molecule type" value="Genomic_DNA"/>
</dbReference>
<dbReference type="AlphaFoldDB" id="A0A241XEW7"/>